<dbReference type="PANTHER" id="PTHR36450:SF1">
    <property type="entry name" value="THIOREDOXIN"/>
    <property type="match status" value="1"/>
</dbReference>
<organism evidence="4 5">
    <name type="scientific">Alistipes putredinis DSM 17216</name>
    <dbReference type="NCBI Taxonomy" id="445970"/>
    <lineage>
        <taxon>Bacteria</taxon>
        <taxon>Pseudomonadati</taxon>
        <taxon>Bacteroidota</taxon>
        <taxon>Bacteroidia</taxon>
        <taxon>Bacteroidales</taxon>
        <taxon>Rikenellaceae</taxon>
        <taxon>Alistipes</taxon>
    </lineage>
</organism>
<accession>B0MTB2</accession>
<comment type="caution">
    <text evidence="4">The sequence shown here is derived from an EMBL/GenBank/DDBJ whole genome shotgun (WGS) entry which is preliminary data.</text>
</comment>
<protein>
    <submittedName>
        <fullName evidence="4">Redox-active disulfide protein 2</fullName>
    </submittedName>
</protein>
<evidence type="ECO:0000313" key="4">
    <source>
        <dbReference type="EMBL" id="EDS04578.1"/>
    </source>
</evidence>
<dbReference type="GeneID" id="73803494"/>
<dbReference type="InterPro" id="IPR036249">
    <property type="entry name" value="Thioredoxin-like_sf"/>
</dbReference>
<reference evidence="4" key="1">
    <citation type="submission" date="2007-10" db="EMBL/GenBank/DDBJ databases">
        <authorList>
            <person name="Fulton L."/>
            <person name="Clifton S."/>
            <person name="Fulton B."/>
            <person name="Xu J."/>
            <person name="Minx P."/>
            <person name="Pepin K.H."/>
            <person name="Johnson M."/>
            <person name="Thiruvilangam P."/>
            <person name="Bhonagiri V."/>
            <person name="Nash W.E."/>
            <person name="Mardis E.R."/>
            <person name="Wilson R.K."/>
        </authorList>
    </citation>
    <scope>NUCLEOTIDE SEQUENCE [LARGE SCALE GENOMIC DNA]</scope>
    <source>
        <strain evidence="4">DSM 17216</strain>
    </source>
</reference>
<evidence type="ECO:0000256" key="1">
    <source>
        <dbReference type="PIRSR" id="PIRSR037031-50"/>
    </source>
</evidence>
<dbReference type="RefSeq" id="WP_004329283.1">
    <property type="nucleotide sequence ID" value="NZ_DS499579.1"/>
</dbReference>
<evidence type="ECO:0000256" key="2">
    <source>
        <dbReference type="PIRSR" id="PIRSR037031-51"/>
    </source>
</evidence>
<dbReference type="Pfam" id="PF13192">
    <property type="entry name" value="Thioredoxin_3"/>
    <property type="match status" value="1"/>
</dbReference>
<reference evidence="4" key="2">
    <citation type="submission" date="2013-09" db="EMBL/GenBank/DDBJ databases">
        <title>Draft genome sequence of Alistipes putredinis (DSM 17216).</title>
        <authorList>
            <person name="Sudarsanam P."/>
            <person name="Ley R."/>
            <person name="Guruge J."/>
            <person name="Turnbaugh P.J."/>
            <person name="Mahowald M."/>
            <person name="Liep D."/>
            <person name="Gordon J."/>
        </authorList>
    </citation>
    <scope>NUCLEOTIDE SEQUENCE</scope>
    <source>
        <strain evidence="4">DSM 17216</strain>
    </source>
</reference>
<dbReference type="AlphaFoldDB" id="B0MTB2"/>
<keyword evidence="5" id="KW-1185">Reference proteome</keyword>
<proteinExistence type="predicted"/>
<evidence type="ECO:0000259" key="3">
    <source>
        <dbReference type="Pfam" id="PF13192"/>
    </source>
</evidence>
<dbReference type="NCBIfam" id="TIGR00412">
    <property type="entry name" value="redox_disulf_2"/>
    <property type="match status" value="1"/>
</dbReference>
<dbReference type="PANTHER" id="PTHR36450">
    <property type="entry name" value="THIOREDOXIN"/>
    <property type="match status" value="1"/>
</dbReference>
<dbReference type="Proteomes" id="UP000005819">
    <property type="component" value="Unassembled WGS sequence"/>
</dbReference>
<keyword evidence="2" id="KW-1015">Disulfide bond</keyword>
<dbReference type="eggNOG" id="COG0526">
    <property type="taxonomic scope" value="Bacteria"/>
</dbReference>
<dbReference type="HOGENOM" id="CLU_090389_18_2_10"/>
<evidence type="ECO:0000313" key="5">
    <source>
        <dbReference type="Proteomes" id="UP000005819"/>
    </source>
</evidence>
<sequence length="77" mass="8195">MEIKVLGTGCTGCRTLYETVTQAIAELGISAAIVKEEDITEILSYGVMTLPGLVVDGRVVSAGRKLSLAEVKELLNR</sequence>
<dbReference type="InterPro" id="IPR005243">
    <property type="entry name" value="THIRX-like_proc"/>
</dbReference>
<feature type="disulfide bond" description="Redox-active" evidence="2">
    <location>
        <begin position="10"/>
        <end position="13"/>
    </location>
</feature>
<dbReference type="OrthoDB" id="9800630at2"/>
<feature type="active site" description="Nucleophile" evidence="1">
    <location>
        <position position="10"/>
    </location>
</feature>
<dbReference type="InterPro" id="IPR012336">
    <property type="entry name" value="Thioredoxin-like_fold"/>
</dbReference>
<gene>
    <name evidence="4" type="ORF">ALIPUT_00449</name>
</gene>
<feature type="domain" description="Thioredoxin-like fold" evidence="3">
    <location>
        <begin position="1"/>
        <end position="75"/>
    </location>
</feature>
<dbReference type="EMBL" id="ABFK02000016">
    <property type="protein sequence ID" value="EDS04578.1"/>
    <property type="molecule type" value="Genomic_DNA"/>
</dbReference>
<keyword evidence="2" id="KW-0676">Redox-active center</keyword>
<dbReference type="PIRSF" id="PIRSF037031">
    <property type="entry name" value="Redox_disulphide_2"/>
    <property type="match status" value="1"/>
</dbReference>
<feature type="active site" description="Nucleophile" evidence="1">
    <location>
        <position position="13"/>
    </location>
</feature>
<dbReference type="SUPFAM" id="SSF52833">
    <property type="entry name" value="Thioredoxin-like"/>
    <property type="match status" value="1"/>
</dbReference>
<name>B0MTB2_9BACT</name>
<dbReference type="Gene3D" id="3.40.30.10">
    <property type="entry name" value="Glutaredoxin"/>
    <property type="match status" value="1"/>
</dbReference>